<dbReference type="InterPro" id="IPR000014">
    <property type="entry name" value="PAS"/>
</dbReference>
<keyword evidence="6" id="KW-0547">Nucleotide-binding</keyword>
<keyword evidence="17" id="KW-1185">Reference proteome</keyword>
<organism evidence="16 17">
    <name type="scientific">Syntrophobotulus glycolicus (strain DSM 8271 / FlGlyR)</name>
    <dbReference type="NCBI Taxonomy" id="645991"/>
    <lineage>
        <taxon>Bacteria</taxon>
        <taxon>Bacillati</taxon>
        <taxon>Bacillota</taxon>
        <taxon>Clostridia</taxon>
        <taxon>Eubacteriales</taxon>
        <taxon>Desulfitobacteriaceae</taxon>
        <taxon>Syntrophobotulus</taxon>
    </lineage>
</organism>
<dbReference type="PROSITE" id="PS50109">
    <property type="entry name" value="HIS_KIN"/>
    <property type="match status" value="1"/>
</dbReference>
<dbReference type="AlphaFoldDB" id="F0SUK5"/>
<accession>F0SUK5</accession>
<feature type="domain" description="Histidine kinase" evidence="13">
    <location>
        <begin position="299"/>
        <end position="520"/>
    </location>
</feature>
<dbReference type="InterPro" id="IPR035965">
    <property type="entry name" value="PAS-like_dom_sf"/>
</dbReference>
<dbReference type="InterPro" id="IPR036641">
    <property type="entry name" value="HPT_dom_sf"/>
</dbReference>
<evidence type="ECO:0000256" key="6">
    <source>
        <dbReference type="ARBA" id="ARBA00022741"/>
    </source>
</evidence>
<dbReference type="InterPro" id="IPR013656">
    <property type="entry name" value="PAS_4"/>
</dbReference>
<dbReference type="InterPro" id="IPR004358">
    <property type="entry name" value="Sig_transdc_His_kin-like_C"/>
</dbReference>
<sequence length="675" mass="74724">MPQNTDQSERLEFIAAAMAGMGDGVILTDRAGRILDINRSAEQLTGWTEKEAAGKPCGEVFVLVDTVTGKRLESPVFISLRDEAPVGLPKHSALMTREGKTFFISASCSPVRASDGKAQGAVLVFRDIDRLKQIEEELKKERNNLNNVLEALPAGIALVGEDAVVRWVNRPLLELFQIREENILGQRFGNGAHCIYSREKGCGEGEKCRFCEIRQNIGLVLREKVSLKDVMLQRSFHRAEEENCRWLNISFIPLAAAGEKRIVLAIEDITEQKNYEEALQKSRDEAESANRVKSEFLANMSHEIRTPLNGLVGMMDLLSRTDPDEEQQECIRMAKFSANTLFKVIDGILDFSRIEAGKIAIAKISFDLKALLEEVIKIHTVLAEQKGLALEHDIPPDLPPYLTGDPDHLRQILNNLIGNALKFTDRGQIKVSVREIRHQGQQVELEFCVADSGVGISPGKMDLLFKRFSQVDSSVTRRYSGTGLGLAICKQLAELMGGAIRAESEMGKGSVFRFTLVFTAAPGPGPAEREQALSPVIISGSELSRLVGEEPAAGAEQIMILDNQAGAEKCSRVRLGEHGEIIFGKAADTGEKRSAELDILRRALGELRKIIAENRFPLLEEAAHQVKKSALRLGEDELADLSFKTELAARKKKWDSAAQYCLEMTAELRRRDKEA</sequence>
<dbReference type="CDD" id="cd00130">
    <property type="entry name" value="PAS"/>
    <property type="match status" value="1"/>
</dbReference>
<dbReference type="RefSeq" id="WP_013624368.1">
    <property type="nucleotide sequence ID" value="NC_015172.1"/>
</dbReference>
<evidence type="ECO:0000256" key="12">
    <source>
        <dbReference type="ARBA" id="ARBA00074306"/>
    </source>
</evidence>
<evidence type="ECO:0000256" key="7">
    <source>
        <dbReference type="ARBA" id="ARBA00022777"/>
    </source>
</evidence>
<feature type="domain" description="PAC" evidence="15">
    <location>
        <begin position="88"/>
        <end position="140"/>
    </location>
</feature>
<evidence type="ECO:0000259" key="14">
    <source>
        <dbReference type="PROSITE" id="PS50112"/>
    </source>
</evidence>
<dbReference type="SMART" id="SM00387">
    <property type="entry name" value="HATPase_c"/>
    <property type="match status" value="1"/>
</dbReference>
<comment type="subunit">
    <text evidence="10">At low DSF concentrations, interacts with RpfF.</text>
</comment>
<dbReference type="PROSITE" id="PS50112">
    <property type="entry name" value="PAS"/>
    <property type="match status" value="2"/>
</dbReference>
<dbReference type="EMBL" id="CP002547">
    <property type="protein sequence ID" value="ADY55498.1"/>
    <property type="molecule type" value="Genomic_DNA"/>
</dbReference>
<dbReference type="PANTHER" id="PTHR43047:SF64">
    <property type="entry name" value="HISTIDINE KINASE CONTAINING CHEY-HOMOLOGOUS RECEIVER DOMAIN AND PAS DOMAIN-RELATED"/>
    <property type="match status" value="1"/>
</dbReference>
<keyword evidence="4" id="KW-0597">Phosphoprotein</keyword>
<dbReference type="Pfam" id="PF08448">
    <property type="entry name" value="PAS_4"/>
    <property type="match status" value="1"/>
</dbReference>
<dbReference type="InterPro" id="IPR036097">
    <property type="entry name" value="HisK_dim/P_sf"/>
</dbReference>
<evidence type="ECO:0000256" key="10">
    <source>
        <dbReference type="ARBA" id="ARBA00064003"/>
    </source>
</evidence>
<dbReference type="Gene3D" id="3.30.565.10">
    <property type="entry name" value="Histidine kinase-like ATPase, C-terminal domain"/>
    <property type="match status" value="1"/>
</dbReference>
<dbReference type="Pfam" id="PF13426">
    <property type="entry name" value="PAS_9"/>
    <property type="match status" value="1"/>
</dbReference>
<dbReference type="Gene3D" id="3.30.450.20">
    <property type="entry name" value="PAS domain"/>
    <property type="match status" value="2"/>
</dbReference>
<keyword evidence="7 16" id="KW-0418">Kinase</keyword>
<evidence type="ECO:0000256" key="9">
    <source>
        <dbReference type="ARBA" id="ARBA00023012"/>
    </source>
</evidence>
<gene>
    <name evidence="16" type="ordered locus">Sgly_1179</name>
</gene>
<dbReference type="InterPro" id="IPR003661">
    <property type="entry name" value="HisK_dim/P_dom"/>
</dbReference>
<evidence type="ECO:0000256" key="4">
    <source>
        <dbReference type="ARBA" id="ARBA00022553"/>
    </source>
</evidence>
<dbReference type="Pfam" id="PF02518">
    <property type="entry name" value="HATPase_c"/>
    <property type="match status" value="1"/>
</dbReference>
<dbReference type="InterPro" id="IPR036890">
    <property type="entry name" value="HATPase_C_sf"/>
</dbReference>
<dbReference type="STRING" id="645991.Sgly_1179"/>
<comment type="catalytic activity">
    <reaction evidence="1">
        <text>ATP + protein L-histidine = ADP + protein N-phospho-L-histidine.</text>
        <dbReference type="EC" id="2.7.13.3"/>
    </reaction>
</comment>
<dbReference type="GO" id="GO:0000155">
    <property type="term" value="F:phosphorelay sensor kinase activity"/>
    <property type="evidence" value="ECO:0007669"/>
    <property type="project" value="InterPro"/>
</dbReference>
<dbReference type="GO" id="GO:0005524">
    <property type="term" value="F:ATP binding"/>
    <property type="evidence" value="ECO:0007669"/>
    <property type="project" value="UniProtKB-KW"/>
</dbReference>
<dbReference type="SMART" id="SM00388">
    <property type="entry name" value="HisKA"/>
    <property type="match status" value="1"/>
</dbReference>
<reference evidence="17" key="2">
    <citation type="submission" date="2011-02" db="EMBL/GenBank/DDBJ databases">
        <title>The complete genome of Syntrophobotulus glycolicus DSM 8271.</title>
        <authorList>
            <person name="Lucas S."/>
            <person name="Copeland A."/>
            <person name="Lapidus A."/>
            <person name="Bruce D."/>
            <person name="Goodwin L."/>
            <person name="Pitluck S."/>
            <person name="Kyrpides N."/>
            <person name="Mavromatis K."/>
            <person name="Pagani I."/>
            <person name="Ivanova N."/>
            <person name="Mikhailova N."/>
            <person name="Chertkov O."/>
            <person name="Held B."/>
            <person name="Detter J.C."/>
            <person name="Tapia R."/>
            <person name="Han C."/>
            <person name="Land M."/>
            <person name="Hauser L."/>
            <person name="Markowitz V."/>
            <person name="Cheng J.-F."/>
            <person name="Hugenholtz P."/>
            <person name="Woyke T."/>
            <person name="Wu D."/>
            <person name="Spring S."/>
            <person name="Schroeder M."/>
            <person name="Brambilla E."/>
            <person name="Klenk H.-P."/>
            <person name="Eisen J.A."/>
        </authorList>
    </citation>
    <scope>NUCLEOTIDE SEQUENCE [LARGE SCALE GENOMIC DNA]</scope>
    <source>
        <strain evidence="17">DSM 8271 / FlGlyR</strain>
    </source>
</reference>
<comment type="similarity">
    <text evidence="2">In the N-terminal section; belongs to the phytochrome family.</text>
</comment>
<protein>
    <recommendedName>
        <fullName evidence="12">Circadian input-output histidine kinase CikA</fullName>
        <ecNumber evidence="3">2.7.13.3</ecNumber>
    </recommendedName>
    <alternativeName>
        <fullName evidence="11">Sensory/regulatory protein RpfC</fullName>
    </alternativeName>
</protein>
<dbReference type="NCBIfam" id="TIGR00229">
    <property type="entry name" value="sensory_box"/>
    <property type="match status" value="1"/>
</dbReference>
<dbReference type="EC" id="2.7.13.3" evidence="3"/>
<dbReference type="SUPFAM" id="SSF47226">
    <property type="entry name" value="Histidine-containing phosphotransfer domain, HPT domain"/>
    <property type="match status" value="1"/>
</dbReference>
<evidence type="ECO:0000313" key="16">
    <source>
        <dbReference type="EMBL" id="ADY55498.1"/>
    </source>
</evidence>
<dbReference type="SUPFAM" id="SSF55874">
    <property type="entry name" value="ATPase domain of HSP90 chaperone/DNA topoisomerase II/histidine kinase"/>
    <property type="match status" value="1"/>
</dbReference>
<dbReference type="PANTHER" id="PTHR43047">
    <property type="entry name" value="TWO-COMPONENT HISTIDINE PROTEIN KINASE"/>
    <property type="match status" value="1"/>
</dbReference>
<dbReference type="CDD" id="cd00082">
    <property type="entry name" value="HisKA"/>
    <property type="match status" value="1"/>
</dbReference>
<dbReference type="InterPro" id="IPR003594">
    <property type="entry name" value="HATPase_dom"/>
</dbReference>
<reference evidence="16 17" key="1">
    <citation type="journal article" date="2011" name="Stand. Genomic Sci.">
        <title>Complete genome sequence of Syntrophobotulus glycolicus type strain (FlGlyR).</title>
        <authorList>
            <person name="Han C."/>
            <person name="Mwirichia R."/>
            <person name="Chertkov O."/>
            <person name="Held B."/>
            <person name="Lapidus A."/>
            <person name="Nolan M."/>
            <person name="Lucas S."/>
            <person name="Hammon N."/>
            <person name="Deshpande S."/>
            <person name="Cheng J.F."/>
            <person name="Tapia R."/>
            <person name="Goodwin L."/>
            <person name="Pitluck S."/>
            <person name="Huntemann M."/>
            <person name="Liolios K."/>
            <person name="Ivanova N."/>
            <person name="Pagani I."/>
            <person name="Mavromatis K."/>
            <person name="Ovchinikova G."/>
            <person name="Pati A."/>
            <person name="Chen A."/>
            <person name="Palaniappan K."/>
            <person name="Land M."/>
            <person name="Hauser L."/>
            <person name="Brambilla E.M."/>
            <person name="Rohde M."/>
            <person name="Spring S."/>
            <person name="Sikorski J."/>
            <person name="Goker M."/>
            <person name="Woyke T."/>
            <person name="Bristow J."/>
            <person name="Eisen J.A."/>
            <person name="Markowitz V."/>
            <person name="Hugenholtz P."/>
            <person name="Kyrpides N.C."/>
            <person name="Klenk H.P."/>
            <person name="Detter J.C."/>
        </authorList>
    </citation>
    <scope>NUCLEOTIDE SEQUENCE [LARGE SCALE GENOMIC DNA]</scope>
    <source>
        <strain evidence="17">DSM 8271 / FlGlyR</strain>
    </source>
</reference>
<keyword evidence="5" id="KW-0808">Transferase</keyword>
<evidence type="ECO:0000256" key="11">
    <source>
        <dbReference type="ARBA" id="ARBA00068150"/>
    </source>
</evidence>
<dbReference type="eggNOG" id="COG5002">
    <property type="taxonomic scope" value="Bacteria"/>
</dbReference>
<dbReference type="Pfam" id="PF00512">
    <property type="entry name" value="HisKA"/>
    <property type="match status" value="1"/>
</dbReference>
<dbReference type="FunFam" id="1.10.287.130:FF:000002">
    <property type="entry name" value="Two-component osmosensing histidine kinase"/>
    <property type="match status" value="1"/>
</dbReference>
<dbReference type="CDD" id="cd16922">
    <property type="entry name" value="HATPase_EvgS-ArcB-TorS-like"/>
    <property type="match status" value="1"/>
</dbReference>
<dbReference type="eggNOG" id="COG3290">
    <property type="taxonomic scope" value="Bacteria"/>
</dbReference>
<evidence type="ECO:0000256" key="8">
    <source>
        <dbReference type="ARBA" id="ARBA00022840"/>
    </source>
</evidence>
<evidence type="ECO:0000259" key="13">
    <source>
        <dbReference type="PROSITE" id="PS50109"/>
    </source>
</evidence>
<evidence type="ECO:0000256" key="1">
    <source>
        <dbReference type="ARBA" id="ARBA00000085"/>
    </source>
</evidence>
<dbReference type="InterPro" id="IPR005467">
    <property type="entry name" value="His_kinase_dom"/>
</dbReference>
<dbReference type="SUPFAM" id="SSF47384">
    <property type="entry name" value="Homodimeric domain of signal transducing histidine kinase"/>
    <property type="match status" value="1"/>
</dbReference>
<feature type="domain" description="PAS" evidence="14">
    <location>
        <begin position="141"/>
        <end position="186"/>
    </location>
</feature>
<evidence type="ECO:0000313" key="17">
    <source>
        <dbReference type="Proteomes" id="UP000007488"/>
    </source>
</evidence>
<dbReference type="PRINTS" id="PR00344">
    <property type="entry name" value="BCTRLSENSOR"/>
</dbReference>
<name>F0SUK5_SYNGF</name>
<dbReference type="PROSITE" id="PS50113">
    <property type="entry name" value="PAC"/>
    <property type="match status" value="1"/>
</dbReference>
<keyword evidence="8" id="KW-0067">ATP-binding</keyword>
<dbReference type="Gene3D" id="1.10.287.130">
    <property type="match status" value="1"/>
</dbReference>
<dbReference type="SUPFAM" id="SSF55785">
    <property type="entry name" value="PYP-like sensor domain (PAS domain)"/>
    <property type="match status" value="2"/>
</dbReference>
<feature type="domain" description="PAS" evidence="14">
    <location>
        <begin position="10"/>
        <end position="55"/>
    </location>
</feature>
<dbReference type="SMART" id="SM00091">
    <property type="entry name" value="PAS"/>
    <property type="match status" value="2"/>
</dbReference>
<dbReference type="KEGG" id="sgy:Sgly_1179"/>
<dbReference type="InterPro" id="IPR000700">
    <property type="entry name" value="PAS-assoc_C"/>
</dbReference>
<evidence type="ECO:0000259" key="15">
    <source>
        <dbReference type="PROSITE" id="PS50113"/>
    </source>
</evidence>
<keyword evidence="9" id="KW-0902">Two-component regulatory system</keyword>
<dbReference type="Proteomes" id="UP000007488">
    <property type="component" value="Chromosome"/>
</dbReference>
<evidence type="ECO:0000256" key="2">
    <source>
        <dbReference type="ARBA" id="ARBA00006402"/>
    </source>
</evidence>
<evidence type="ECO:0000256" key="5">
    <source>
        <dbReference type="ARBA" id="ARBA00022679"/>
    </source>
</evidence>
<dbReference type="FunFam" id="3.30.565.10:FF:000010">
    <property type="entry name" value="Sensor histidine kinase RcsC"/>
    <property type="match status" value="1"/>
</dbReference>
<evidence type="ECO:0000256" key="3">
    <source>
        <dbReference type="ARBA" id="ARBA00012438"/>
    </source>
</evidence>
<proteinExistence type="inferred from homology"/>
<dbReference type="HOGENOM" id="CLU_000445_114_15_9"/>